<dbReference type="Proteomes" id="UP000237925">
    <property type="component" value="Chromosome"/>
</dbReference>
<dbReference type="GO" id="GO:0016811">
    <property type="term" value="F:hydrolase activity, acting on carbon-nitrogen (but not peptide) bonds, in linear amides"/>
    <property type="evidence" value="ECO:0007669"/>
    <property type="project" value="InterPro"/>
</dbReference>
<gene>
    <name evidence="3" type="ORF">C6568_10110</name>
</gene>
<dbReference type="InterPro" id="IPR045254">
    <property type="entry name" value="Nit1/2_C-N_Hydrolase"/>
</dbReference>
<keyword evidence="1" id="KW-0378">Hydrolase</keyword>
<dbReference type="Gene3D" id="3.60.110.10">
    <property type="entry name" value="Carbon-nitrogen hydrolase"/>
    <property type="match status" value="1"/>
</dbReference>
<accession>A0A2R3QCS3</accession>
<dbReference type="InterPro" id="IPR036526">
    <property type="entry name" value="C-N_Hydrolase_sf"/>
</dbReference>
<dbReference type="PANTHER" id="PTHR23088">
    <property type="entry name" value="NITRILASE-RELATED"/>
    <property type="match status" value="1"/>
</dbReference>
<dbReference type="InterPro" id="IPR003010">
    <property type="entry name" value="C-N_Hydrolase"/>
</dbReference>
<evidence type="ECO:0000313" key="3">
    <source>
        <dbReference type="EMBL" id="AVO49581.1"/>
    </source>
</evidence>
<organism evidence="3 4">
    <name type="scientific">Melaminivora suipulveris</name>
    <dbReference type="NCBI Taxonomy" id="2109913"/>
    <lineage>
        <taxon>Bacteria</taxon>
        <taxon>Pseudomonadati</taxon>
        <taxon>Pseudomonadota</taxon>
        <taxon>Betaproteobacteria</taxon>
        <taxon>Burkholderiales</taxon>
        <taxon>Comamonadaceae</taxon>
        <taxon>Melaminivora</taxon>
    </lineage>
</organism>
<dbReference type="AlphaFoldDB" id="A0A2R3QCS3"/>
<keyword evidence="3" id="KW-0012">Acyltransferase</keyword>
<evidence type="ECO:0000256" key="1">
    <source>
        <dbReference type="ARBA" id="ARBA00022801"/>
    </source>
</evidence>
<feature type="domain" description="CN hydrolase" evidence="2">
    <location>
        <begin position="1"/>
        <end position="254"/>
    </location>
</feature>
<dbReference type="CDD" id="cd07572">
    <property type="entry name" value="nit"/>
    <property type="match status" value="1"/>
</dbReference>
<protein>
    <submittedName>
        <fullName evidence="3">Acyltransferase</fullName>
    </submittedName>
</protein>
<keyword evidence="4" id="KW-1185">Reference proteome</keyword>
<dbReference type="OrthoDB" id="9811121at2"/>
<dbReference type="Pfam" id="PF00795">
    <property type="entry name" value="CN_hydrolase"/>
    <property type="match status" value="1"/>
</dbReference>
<name>A0A2R3QCS3_9BURK</name>
<proteinExistence type="predicted"/>
<dbReference type="PROSITE" id="PS50263">
    <property type="entry name" value="CN_HYDROLASE"/>
    <property type="match status" value="1"/>
</dbReference>
<sequence>MKAAALQMTSSPSVPANLRQARALLEQAARAGAELAALPEYFSGMGLHERDKLACAETFGDGPVQQFLAQAARELRLWIVGGTLPLAAGTPDRVRNSSLVFAPDGRCVARYDKMHLFCFENGAEQFDEARTIEPGDQPVRFTLDAADGRRWQVGLSVCYDLRFAELYREHARAGCDLLLVPSAFTHTTGQAHWEVLLRARAIENLAFVLAPAQGGTHDNGRRTWGHSMAVDPWGQVLAQRDAGGPGMVLAELDGARLDTARRQLPALEHRVL</sequence>
<keyword evidence="3" id="KW-0808">Transferase</keyword>
<dbReference type="KEGG" id="mela:C6568_10110"/>
<reference evidence="3 4" key="1">
    <citation type="submission" date="2018-03" db="EMBL/GenBank/DDBJ databases">
        <title>Genome sequencing of Melaminivora sp.</title>
        <authorList>
            <person name="Kim S.-J."/>
            <person name="Heo J."/>
            <person name="Ahn J.-H."/>
            <person name="Kwon S.-W."/>
        </authorList>
    </citation>
    <scope>NUCLEOTIDE SEQUENCE [LARGE SCALE GENOMIC DNA]</scope>
    <source>
        <strain evidence="3 4">SC2-9</strain>
    </source>
</reference>
<dbReference type="EMBL" id="CP027667">
    <property type="protein sequence ID" value="AVO49581.1"/>
    <property type="molecule type" value="Genomic_DNA"/>
</dbReference>
<evidence type="ECO:0000259" key="2">
    <source>
        <dbReference type="PROSITE" id="PS50263"/>
    </source>
</evidence>
<evidence type="ECO:0000313" key="4">
    <source>
        <dbReference type="Proteomes" id="UP000237925"/>
    </source>
</evidence>
<dbReference type="SUPFAM" id="SSF56317">
    <property type="entry name" value="Carbon-nitrogen hydrolase"/>
    <property type="match status" value="1"/>
</dbReference>
<dbReference type="PANTHER" id="PTHR23088:SF27">
    <property type="entry name" value="DEAMINATED GLUTATHIONE AMIDASE"/>
    <property type="match status" value="1"/>
</dbReference>
<dbReference type="GO" id="GO:0016746">
    <property type="term" value="F:acyltransferase activity"/>
    <property type="evidence" value="ECO:0007669"/>
    <property type="project" value="UniProtKB-KW"/>
</dbReference>
<dbReference type="RefSeq" id="WP_106684013.1">
    <property type="nucleotide sequence ID" value="NZ_CP027667.1"/>
</dbReference>